<gene>
    <name evidence="2" type="ordered locus">Mnod_4114</name>
</gene>
<dbReference type="RefSeq" id="WP_015930642.1">
    <property type="nucleotide sequence ID" value="NC_011894.1"/>
</dbReference>
<keyword evidence="3" id="KW-1185">Reference proteome</keyword>
<keyword evidence="1" id="KW-0472">Membrane</keyword>
<keyword evidence="1" id="KW-1133">Transmembrane helix</keyword>
<dbReference type="KEGG" id="mno:Mnod_4114"/>
<dbReference type="Proteomes" id="UP000008207">
    <property type="component" value="Chromosome"/>
</dbReference>
<feature type="transmembrane region" description="Helical" evidence="1">
    <location>
        <begin position="36"/>
        <end position="55"/>
    </location>
</feature>
<dbReference type="EMBL" id="CP001349">
    <property type="protein sequence ID" value="ACL58993.1"/>
    <property type="molecule type" value="Genomic_DNA"/>
</dbReference>
<evidence type="ECO:0000313" key="3">
    <source>
        <dbReference type="Proteomes" id="UP000008207"/>
    </source>
</evidence>
<dbReference type="HOGENOM" id="CLU_2666943_0_0_5"/>
<evidence type="ECO:0000256" key="1">
    <source>
        <dbReference type="SAM" id="Phobius"/>
    </source>
</evidence>
<dbReference type="AlphaFoldDB" id="B8ITS7"/>
<name>B8ITS7_METNO</name>
<evidence type="ECO:0000313" key="2">
    <source>
        <dbReference type="EMBL" id="ACL58993.1"/>
    </source>
</evidence>
<reference evidence="2 3" key="1">
    <citation type="submission" date="2009-01" db="EMBL/GenBank/DDBJ databases">
        <title>Complete sequence of chromosome of Methylobacterium nodulans ORS 2060.</title>
        <authorList>
            <consortium name="US DOE Joint Genome Institute"/>
            <person name="Lucas S."/>
            <person name="Copeland A."/>
            <person name="Lapidus A."/>
            <person name="Glavina del Rio T."/>
            <person name="Dalin E."/>
            <person name="Tice H."/>
            <person name="Bruce D."/>
            <person name="Goodwin L."/>
            <person name="Pitluck S."/>
            <person name="Sims D."/>
            <person name="Brettin T."/>
            <person name="Detter J.C."/>
            <person name="Han C."/>
            <person name="Larimer F."/>
            <person name="Land M."/>
            <person name="Hauser L."/>
            <person name="Kyrpides N."/>
            <person name="Ivanova N."/>
            <person name="Marx C.J."/>
            <person name="Richardson P."/>
        </authorList>
    </citation>
    <scope>NUCLEOTIDE SEQUENCE [LARGE SCALE GENOMIC DNA]</scope>
    <source>
        <strain evidence="3">LMG 21967 / CNCM I-2342 / ORS 2060</strain>
    </source>
</reference>
<organism evidence="2 3">
    <name type="scientific">Methylobacterium nodulans (strain LMG 21967 / CNCM I-2342 / ORS 2060)</name>
    <dbReference type="NCBI Taxonomy" id="460265"/>
    <lineage>
        <taxon>Bacteria</taxon>
        <taxon>Pseudomonadati</taxon>
        <taxon>Pseudomonadota</taxon>
        <taxon>Alphaproteobacteria</taxon>
        <taxon>Hyphomicrobiales</taxon>
        <taxon>Methylobacteriaceae</taxon>
        <taxon>Methylobacterium</taxon>
    </lineage>
</organism>
<sequence>MELLESLALPLASAAIFTLGCAILQMSRQYADRITPFLMGIAMLLILAILTVASVQNQVIRSMAVDALLPPPGAAAVL</sequence>
<feature type="transmembrane region" description="Helical" evidence="1">
    <location>
        <begin position="6"/>
        <end position="24"/>
    </location>
</feature>
<accession>B8ITS7</accession>
<proteinExistence type="predicted"/>
<keyword evidence="1" id="KW-0812">Transmembrane</keyword>
<protein>
    <submittedName>
        <fullName evidence="2">Uncharacterized protein</fullName>
    </submittedName>
</protein>